<dbReference type="AlphaFoldDB" id="F5REI3"/>
<evidence type="ECO:0000256" key="2">
    <source>
        <dbReference type="ARBA" id="ARBA00022723"/>
    </source>
</evidence>
<dbReference type="EMBL" id="AFHG01000052">
    <property type="protein sequence ID" value="EGK71330.1"/>
    <property type="molecule type" value="Genomic_DNA"/>
</dbReference>
<comment type="catalytic activity">
    <reaction evidence="5">
        <text>S-methyl-5'-thioadenosine + H2O + H(+) = S-methyl-5'-thioinosine + NH4(+)</text>
        <dbReference type="Rhea" id="RHEA:25025"/>
        <dbReference type="ChEBI" id="CHEBI:15377"/>
        <dbReference type="ChEBI" id="CHEBI:15378"/>
        <dbReference type="ChEBI" id="CHEBI:17509"/>
        <dbReference type="ChEBI" id="CHEBI:28938"/>
        <dbReference type="ChEBI" id="CHEBI:48595"/>
        <dbReference type="EC" id="3.5.4.31"/>
    </reaction>
</comment>
<dbReference type="NCBIfam" id="NF006549">
    <property type="entry name" value="PRK09045.1"/>
    <property type="match status" value="1"/>
</dbReference>
<dbReference type="Proteomes" id="UP000005019">
    <property type="component" value="Unassembled WGS sequence"/>
</dbReference>
<dbReference type="EC" id="3.5.4.31" evidence="5"/>
<dbReference type="InterPro" id="IPR006680">
    <property type="entry name" value="Amidohydro-rel"/>
</dbReference>
<reference evidence="7 8" key="1">
    <citation type="journal article" date="2011" name="J. Bacteriol.">
        <title>Genome sequence of Methyloversatilis universalis FAM5T, a methylotrophic representative of the order Rhodocyclales.</title>
        <authorList>
            <person name="Kittichotirat W."/>
            <person name="Good N.M."/>
            <person name="Hall R."/>
            <person name="Bringel F."/>
            <person name="Lajus A."/>
            <person name="Medigue C."/>
            <person name="Smalley N.E."/>
            <person name="Beck D."/>
            <person name="Bumgarner R."/>
            <person name="Vuilleumier S."/>
            <person name="Kalyuzhnaya M.G."/>
        </authorList>
    </citation>
    <scope>NUCLEOTIDE SEQUENCE [LARGE SCALE GENOMIC DNA]</scope>
    <source>
        <strain evidence="8">ATCC BAA-1314 / JCM 13912 / FAM5</strain>
    </source>
</reference>
<organism evidence="7 8">
    <name type="scientific">Methyloversatilis universalis (strain ATCC BAA-1314 / DSM 25237 / JCM 13912 / CCUG 52030 / FAM5)</name>
    <dbReference type="NCBI Taxonomy" id="1000565"/>
    <lineage>
        <taxon>Bacteria</taxon>
        <taxon>Pseudomonadati</taxon>
        <taxon>Pseudomonadota</taxon>
        <taxon>Betaproteobacteria</taxon>
        <taxon>Nitrosomonadales</taxon>
        <taxon>Sterolibacteriaceae</taxon>
        <taxon>Methyloversatilis</taxon>
    </lineage>
</organism>
<dbReference type="SUPFAM" id="SSF51338">
    <property type="entry name" value="Composite domain of metallo-dependent hydrolases"/>
    <property type="match status" value="1"/>
</dbReference>
<dbReference type="HAMAP" id="MF_01281">
    <property type="entry name" value="MTA_SAH_deamin"/>
    <property type="match status" value="1"/>
</dbReference>
<dbReference type="STRING" id="1000565.METUNv1_02721"/>
<dbReference type="InterPro" id="IPR011059">
    <property type="entry name" value="Metal-dep_hydrolase_composite"/>
</dbReference>
<comment type="caution">
    <text evidence="7">The sequence shown here is derived from an EMBL/GenBank/DDBJ whole genome shotgun (WGS) entry which is preliminary data.</text>
</comment>
<dbReference type="InterPro" id="IPR023512">
    <property type="entry name" value="Deaminase_MtaD/DadD"/>
</dbReference>
<comment type="function">
    <text evidence="5">Catalyzes the deamination of 5-methylthioadenosine and S-adenosyl-L-homocysteine into 5-methylthioinosine and S-inosyl-L-homocysteine, respectively. Is also able to deaminate adenosine.</text>
</comment>
<name>F5REI3_METUF</name>
<feature type="binding site" evidence="5">
    <location>
        <position position="227"/>
    </location>
    <ligand>
        <name>substrate</name>
    </ligand>
</feature>
<feature type="binding site" evidence="5">
    <location>
        <position position="312"/>
    </location>
    <ligand>
        <name>Zn(2+)</name>
        <dbReference type="ChEBI" id="CHEBI:29105"/>
    </ligand>
</feature>
<feature type="binding site" evidence="5">
    <location>
        <position position="77"/>
    </location>
    <ligand>
        <name>Zn(2+)</name>
        <dbReference type="ChEBI" id="CHEBI:29105"/>
    </ligand>
</feature>
<proteinExistence type="inferred from homology"/>
<dbReference type="FunFam" id="3.20.20.140:FF:000014">
    <property type="entry name" value="5-methylthioadenosine/S-adenosylhomocysteine deaminase"/>
    <property type="match status" value="1"/>
</dbReference>
<dbReference type="EC" id="3.5.4.28" evidence="5"/>
<dbReference type="SUPFAM" id="SSF51556">
    <property type="entry name" value="Metallo-dependent hydrolases"/>
    <property type="match status" value="1"/>
</dbReference>
<dbReference type="PANTHER" id="PTHR43794">
    <property type="entry name" value="AMINOHYDROLASE SSNA-RELATED"/>
    <property type="match status" value="1"/>
</dbReference>
<accession>F5REI3</accession>
<feature type="binding site" evidence="5">
    <location>
        <position position="104"/>
    </location>
    <ligand>
        <name>substrate</name>
    </ligand>
</feature>
<dbReference type="OrthoDB" id="9807210at2"/>
<feature type="domain" description="Amidohydrolase-related" evidence="6">
    <location>
        <begin position="66"/>
        <end position="413"/>
    </location>
</feature>
<evidence type="ECO:0000313" key="8">
    <source>
        <dbReference type="Proteomes" id="UP000005019"/>
    </source>
</evidence>
<evidence type="ECO:0000259" key="6">
    <source>
        <dbReference type="Pfam" id="PF01979"/>
    </source>
</evidence>
<dbReference type="RefSeq" id="WP_008062596.1">
    <property type="nucleotide sequence ID" value="NZ_AFHG01000052.1"/>
</dbReference>
<dbReference type="InterPro" id="IPR050287">
    <property type="entry name" value="MTA/SAH_deaminase"/>
</dbReference>
<dbReference type="GO" id="GO:0090614">
    <property type="term" value="F:5'-methylthioadenosine deaminase activity"/>
    <property type="evidence" value="ECO:0007669"/>
    <property type="project" value="UniProtKB-UniRule"/>
</dbReference>
<sequence>MHAPATPIDIDLLIEARWIIPVEPAGQVLEHHAVAVRDGRILELLPSDQARQRYRPGQLRTLGDHVLIPGLVNLHAHAAMNLLRGYADDLPLMRWLTERIWPAEQKHVSHDFVRDGTLLACAEMLRGGVTTFSDMYFFPDAAAEAALEAGMRAALGVVVLEFPSAWASDADQYLSKGLAVRDRFKHEPLLHFTLAPHAPYTVSDATFERIRTLAEQLSLPIHMHVHETGEEIERSLSEHGVRPLERLHRLGLVGPELIAVHAVHLDEGDVALLARQGASVAHCPTSNMKLASGASPLPALIAAGVNAGLGSDGVASNNRLDLFQEMRHAGLMAKLTSGDAAALPAEQLLHMATLGGARALGIEHETGSIRPGKSADLCAISLDEAETRPCYSPLSHLVYAAGREHVTDVWVAGIARVAQGNLLHLHNNELKARARLWQNQVAL</sequence>
<keyword evidence="2 5" id="KW-0479">Metal-binding</keyword>
<comment type="similarity">
    <text evidence="1">Belongs to the metallo-dependent hydrolases superfamily. ATZ/TRZ family.</text>
</comment>
<feature type="binding site" evidence="5">
    <location>
        <position position="197"/>
    </location>
    <ligand>
        <name>substrate</name>
    </ligand>
</feature>
<evidence type="ECO:0000256" key="4">
    <source>
        <dbReference type="ARBA" id="ARBA00022833"/>
    </source>
</evidence>
<feature type="binding site" evidence="5">
    <location>
        <position position="312"/>
    </location>
    <ligand>
        <name>substrate</name>
    </ligand>
</feature>
<dbReference type="eggNOG" id="COG0402">
    <property type="taxonomic scope" value="Bacteria"/>
</dbReference>
<feature type="binding site" evidence="5">
    <location>
        <position position="224"/>
    </location>
    <ligand>
        <name>Zn(2+)</name>
        <dbReference type="ChEBI" id="CHEBI:29105"/>
    </ligand>
</feature>
<comment type="similarity">
    <text evidence="5">Belongs to the metallo-dependent hydrolases superfamily. MTA/SAH deaminase family.</text>
</comment>
<keyword evidence="4 5" id="KW-0862">Zinc</keyword>
<dbReference type="Gene3D" id="2.30.40.10">
    <property type="entry name" value="Urease, subunit C, domain 1"/>
    <property type="match status" value="1"/>
</dbReference>
<gene>
    <name evidence="5" type="primary">mtaD</name>
    <name evidence="7" type="ORF">METUNv1_02721</name>
</gene>
<dbReference type="PANTHER" id="PTHR43794:SF11">
    <property type="entry name" value="AMIDOHYDROLASE-RELATED DOMAIN-CONTAINING PROTEIN"/>
    <property type="match status" value="1"/>
</dbReference>
<protein>
    <recommendedName>
        <fullName evidence="5">5-methylthioadenosine/S-adenosylhomocysteine deaminase</fullName>
        <shortName evidence="5">MTA/SAH deaminase</shortName>
        <ecNumber evidence="5">3.5.4.28</ecNumber>
        <ecNumber evidence="5">3.5.4.31</ecNumber>
    </recommendedName>
</protein>
<comment type="catalytic activity">
    <reaction evidence="5">
        <text>S-adenosyl-L-homocysteine + H2O + H(+) = S-inosyl-L-homocysteine + NH4(+)</text>
        <dbReference type="Rhea" id="RHEA:20716"/>
        <dbReference type="ChEBI" id="CHEBI:15377"/>
        <dbReference type="ChEBI" id="CHEBI:15378"/>
        <dbReference type="ChEBI" id="CHEBI:28938"/>
        <dbReference type="ChEBI" id="CHEBI:57856"/>
        <dbReference type="ChEBI" id="CHEBI:57985"/>
        <dbReference type="EC" id="3.5.4.28"/>
    </reaction>
</comment>
<feature type="binding site" evidence="5">
    <location>
        <position position="75"/>
    </location>
    <ligand>
        <name>Zn(2+)</name>
        <dbReference type="ChEBI" id="CHEBI:29105"/>
    </ligand>
</feature>
<comment type="cofactor">
    <cofactor evidence="5">
        <name>Zn(2+)</name>
        <dbReference type="ChEBI" id="CHEBI:29105"/>
    </cofactor>
    <text evidence="5">Binds 1 zinc ion per subunit.</text>
</comment>
<keyword evidence="8" id="KW-1185">Reference proteome</keyword>
<dbReference type="CDD" id="cd01298">
    <property type="entry name" value="ATZ_TRZ_like"/>
    <property type="match status" value="1"/>
</dbReference>
<comment type="caution">
    <text evidence="5">Lacks conserved residue(s) required for the propagation of feature annotation.</text>
</comment>
<evidence type="ECO:0000256" key="3">
    <source>
        <dbReference type="ARBA" id="ARBA00022801"/>
    </source>
</evidence>
<dbReference type="GO" id="GO:0050270">
    <property type="term" value="F:S-adenosylhomocysteine deaminase activity"/>
    <property type="evidence" value="ECO:0007669"/>
    <property type="project" value="UniProtKB-UniRule"/>
</dbReference>
<dbReference type="Gene3D" id="3.20.20.140">
    <property type="entry name" value="Metal-dependent hydrolases"/>
    <property type="match status" value="1"/>
</dbReference>
<evidence type="ECO:0000256" key="5">
    <source>
        <dbReference type="HAMAP-Rule" id="MF_01281"/>
    </source>
</evidence>
<dbReference type="GO" id="GO:0046872">
    <property type="term" value="F:metal ion binding"/>
    <property type="evidence" value="ECO:0007669"/>
    <property type="project" value="UniProtKB-KW"/>
</dbReference>
<dbReference type="InterPro" id="IPR032466">
    <property type="entry name" value="Metal_Hydrolase"/>
</dbReference>
<evidence type="ECO:0000313" key="7">
    <source>
        <dbReference type="EMBL" id="EGK71330.1"/>
    </source>
</evidence>
<evidence type="ECO:0000256" key="1">
    <source>
        <dbReference type="ARBA" id="ARBA00006745"/>
    </source>
</evidence>
<dbReference type="Pfam" id="PF01979">
    <property type="entry name" value="Amidohydro_1"/>
    <property type="match status" value="1"/>
</dbReference>
<keyword evidence="3 5" id="KW-0378">Hydrolase</keyword>